<dbReference type="AlphaFoldDB" id="A0A0Q3SFL6"/>
<comment type="caution">
    <text evidence="2">The sequence shown here is derived from an EMBL/GenBank/DDBJ whole genome shotgun (WGS) entry which is preliminary data.</text>
</comment>
<gene>
    <name evidence="2" type="ORF">AN957_05160</name>
</gene>
<dbReference type="Pfam" id="PF06114">
    <property type="entry name" value="Peptidase_M78"/>
    <property type="match status" value="1"/>
</dbReference>
<dbReference type="PANTHER" id="PTHR43236">
    <property type="entry name" value="ANTITOXIN HIGA1"/>
    <property type="match status" value="1"/>
</dbReference>
<name>A0A0Q3SFL6_9BACI</name>
<dbReference type="Gene3D" id="1.10.10.2910">
    <property type="match status" value="1"/>
</dbReference>
<dbReference type="PANTHER" id="PTHR43236:SF1">
    <property type="entry name" value="BLL7220 PROTEIN"/>
    <property type="match status" value="1"/>
</dbReference>
<dbReference type="STRING" id="1637975.AN957_05160"/>
<dbReference type="Proteomes" id="UP000050996">
    <property type="component" value="Unassembled WGS sequence"/>
</dbReference>
<feature type="domain" description="IrrE N-terminal-like" evidence="1">
    <location>
        <begin position="28"/>
        <end position="140"/>
    </location>
</feature>
<dbReference type="InterPro" id="IPR010359">
    <property type="entry name" value="IrrE_HExxH"/>
</dbReference>
<dbReference type="RefSeq" id="WP_056682700.1">
    <property type="nucleotide sequence ID" value="NZ_CP085712.1"/>
</dbReference>
<reference evidence="2 3" key="1">
    <citation type="submission" date="2015-09" db="EMBL/GenBank/DDBJ databases">
        <title>Genome sequencing project for genomic taxonomy and phylogenomics of Bacillus-like bacteria.</title>
        <authorList>
            <person name="Liu B."/>
            <person name="Wang J."/>
            <person name="Zhu Y."/>
            <person name="Liu G."/>
            <person name="Chen Q."/>
            <person name="Chen Z."/>
            <person name="Lan J."/>
            <person name="Che J."/>
            <person name="Ge C."/>
            <person name="Shi H."/>
            <person name="Pan Z."/>
            <person name="Liu X."/>
        </authorList>
    </citation>
    <scope>NUCLEOTIDE SEQUENCE [LARGE SCALE GENOMIC DNA]</scope>
    <source>
        <strain evidence="2 3">FJAT-18043</strain>
    </source>
</reference>
<keyword evidence="3" id="KW-1185">Reference proteome</keyword>
<sequence length="144" mass="16906">MGWIKTIVNEIKKKHKTSDPFELASLKKIHIIPWDLHEEILGFYKYDKKNKYIFINNNLDNEMQKYICAHELGHAILHPRVNTPFLRKNTLFSLDKIEVEADIFAVEILIPDELLYENMNNTTTIYEASAAYGVPSEIIHLKKY</sequence>
<dbReference type="InterPro" id="IPR052345">
    <property type="entry name" value="Rad_response_metalloprotease"/>
</dbReference>
<evidence type="ECO:0000259" key="1">
    <source>
        <dbReference type="Pfam" id="PF06114"/>
    </source>
</evidence>
<evidence type="ECO:0000313" key="2">
    <source>
        <dbReference type="EMBL" id="KQL18060.1"/>
    </source>
</evidence>
<dbReference type="EMBL" id="LJIX01000006">
    <property type="protein sequence ID" value="KQL18060.1"/>
    <property type="molecule type" value="Genomic_DNA"/>
</dbReference>
<dbReference type="PATRIC" id="fig|1637975.4.peg.727"/>
<organism evidence="2 3">
    <name type="scientific">Cytobacillus solani</name>
    <dbReference type="NCBI Taxonomy" id="1637975"/>
    <lineage>
        <taxon>Bacteria</taxon>
        <taxon>Bacillati</taxon>
        <taxon>Bacillota</taxon>
        <taxon>Bacilli</taxon>
        <taxon>Bacillales</taxon>
        <taxon>Bacillaceae</taxon>
        <taxon>Cytobacillus</taxon>
    </lineage>
</organism>
<proteinExistence type="predicted"/>
<evidence type="ECO:0000313" key="3">
    <source>
        <dbReference type="Proteomes" id="UP000050996"/>
    </source>
</evidence>
<accession>A0A0Q3SFL6</accession>
<protein>
    <recommendedName>
        <fullName evidence="1">IrrE N-terminal-like domain-containing protein</fullName>
    </recommendedName>
</protein>